<reference evidence="1" key="1">
    <citation type="journal article" date="2014" name="Front. Microbiol.">
        <title>High frequency of phylogenetically diverse reductive dehalogenase-homologous genes in deep subseafloor sedimentary metagenomes.</title>
        <authorList>
            <person name="Kawai M."/>
            <person name="Futagami T."/>
            <person name="Toyoda A."/>
            <person name="Takaki Y."/>
            <person name="Nishi S."/>
            <person name="Hori S."/>
            <person name="Arai W."/>
            <person name="Tsubouchi T."/>
            <person name="Morono Y."/>
            <person name="Uchiyama I."/>
            <person name="Ito T."/>
            <person name="Fujiyama A."/>
            <person name="Inagaki F."/>
            <person name="Takami H."/>
        </authorList>
    </citation>
    <scope>NUCLEOTIDE SEQUENCE</scope>
    <source>
        <strain evidence="1">Expedition CK06-06</strain>
    </source>
</reference>
<comment type="caution">
    <text evidence="1">The sequence shown here is derived from an EMBL/GenBank/DDBJ whole genome shotgun (WGS) entry which is preliminary data.</text>
</comment>
<name>X0V2P4_9ZZZZ</name>
<dbReference type="AlphaFoldDB" id="X0V2P4"/>
<dbReference type="EMBL" id="BARS01026167">
    <property type="protein sequence ID" value="GAG12380.1"/>
    <property type="molecule type" value="Genomic_DNA"/>
</dbReference>
<gene>
    <name evidence="1" type="ORF">S01H1_41265</name>
</gene>
<protein>
    <submittedName>
        <fullName evidence="1">Uncharacterized protein</fullName>
    </submittedName>
</protein>
<evidence type="ECO:0000313" key="1">
    <source>
        <dbReference type="EMBL" id="GAG12380.1"/>
    </source>
</evidence>
<sequence>IRVCIAGQEGELDLTVDATSNGNAYWVTVPAAHDLTGYTNPATGANYNAGERVQNIIPASFGATYRPIPKDNTVEITPLDASDWFLDEKAGVLFSETDLGLGATGTIACYVYVGDMVDTTIANILDGTTAFTDINATDIVDSDNYNAGSIDYEHLADDVISGAAAVGTFESGDTILCLEAGVGLRECDYDDLPSGAETNDLENSMDGVAIGEIAIGQSGGDVGVYWVLSGEATMDDGGVVTIADSVAVTSWNLTTPTVTTSLTTSTP</sequence>
<proteinExistence type="predicted"/>
<feature type="non-terminal residue" evidence="1">
    <location>
        <position position="267"/>
    </location>
</feature>
<organism evidence="1">
    <name type="scientific">marine sediment metagenome</name>
    <dbReference type="NCBI Taxonomy" id="412755"/>
    <lineage>
        <taxon>unclassified sequences</taxon>
        <taxon>metagenomes</taxon>
        <taxon>ecological metagenomes</taxon>
    </lineage>
</organism>
<accession>X0V2P4</accession>
<feature type="non-terminal residue" evidence="1">
    <location>
        <position position="1"/>
    </location>
</feature>